<sequence>MLGHIQVLLVINEVQTFLLLLRNQRVDKYVQLLHYNVREAKKVTKEIKTVQNIF</sequence>
<dbReference type="EMBL" id="GBRH01213917">
    <property type="protein sequence ID" value="JAD83978.1"/>
    <property type="molecule type" value="Transcribed_RNA"/>
</dbReference>
<organism evidence="1">
    <name type="scientific">Arundo donax</name>
    <name type="common">Giant reed</name>
    <name type="synonym">Donax arundinaceus</name>
    <dbReference type="NCBI Taxonomy" id="35708"/>
    <lineage>
        <taxon>Eukaryota</taxon>
        <taxon>Viridiplantae</taxon>
        <taxon>Streptophyta</taxon>
        <taxon>Embryophyta</taxon>
        <taxon>Tracheophyta</taxon>
        <taxon>Spermatophyta</taxon>
        <taxon>Magnoliopsida</taxon>
        <taxon>Liliopsida</taxon>
        <taxon>Poales</taxon>
        <taxon>Poaceae</taxon>
        <taxon>PACMAD clade</taxon>
        <taxon>Arundinoideae</taxon>
        <taxon>Arundineae</taxon>
        <taxon>Arundo</taxon>
    </lineage>
</organism>
<evidence type="ECO:0000313" key="1">
    <source>
        <dbReference type="EMBL" id="JAD83978.1"/>
    </source>
</evidence>
<name>A0A0A9PG77_ARUDO</name>
<proteinExistence type="predicted"/>
<reference evidence="1" key="1">
    <citation type="submission" date="2014-09" db="EMBL/GenBank/DDBJ databases">
        <authorList>
            <person name="Magalhaes I.L.F."/>
            <person name="Oliveira U."/>
            <person name="Santos F.R."/>
            <person name="Vidigal T.H.D.A."/>
            <person name="Brescovit A.D."/>
            <person name="Santos A.J."/>
        </authorList>
    </citation>
    <scope>NUCLEOTIDE SEQUENCE</scope>
    <source>
        <tissue evidence="1">Shoot tissue taken approximately 20 cm above the soil surface</tissue>
    </source>
</reference>
<dbReference type="AlphaFoldDB" id="A0A0A9PG77"/>
<accession>A0A0A9PG77</accession>
<protein>
    <submittedName>
        <fullName evidence="1">Uncharacterized protein</fullName>
    </submittedName>
</protein>
<reference evidence="1" key="2">
    <citation type="journal article" date="2015" name="Data Brief">
        <title>Shoot transcriptome of the giant reed, Arundo donax.</title>
        <authorList>
            <person name="Barrero R.A."/>
            <person name="Guerrero F.D."/>
            <person name="Moolhuijzen P."/>
            <person name="Goolsby J.A."/>
            <person name="Tidwell J."/>
            <person name="Bellgard S.E."/>
            <person name="Bellgard M.I."/>
        </authorList>
    </citation>
    <scope>NUCLEOTIDE SEQUENCE</scope>
    <source>
        <tissue evidence="1">Shoot tissue taken approximately 20 cm above the soil surface</tissue>
    </source>
</reference>